<dbReference type="CDD" id="cd00405">
    <property type="entry name" value="PRAI"/>
    <property type="match status" value="1"/>
</dbReference>
<keyword evidence="8 9" id="KW-0413">Isomerase</keyword>
<keyword evidence="5 9" id="KW-0028">Amino-acid biosynthesis</keyword>
<dbReference type="UniPathway" id="UPA00035">
    <property type="reaction ID" value="UER00042"/>
</dbReference>
<evidence type="ECO:0000256" key="9">
    <source>
        <dbReference type="HAMAP-Rule" id="MF_00135"/>
    </source>
</evidence>
<dbReference type="GO" id="GO:0004640">
    <property type="term" value="F:phosphoribosylanthranilate isomerase activity"/>
    <property type="evidence" value="ECO:0007669"/>
    <property type="project" value="UniProtKB-UniRule"/>
</dbReference>
<dbReference type="EMBL" id="JACIJB010000005">
    <property type="protein sequence ID" value="MBB5660744.1"/>
    <property type="molecule type" value="Genomic_DNA"/>
</dbReference>
<dbReference type="GO" id="GO:0000162">
    <property type="term" value="P:L-tryptophan biosynthetic process"/>
    <property type="evidence" value="ECO:0007669"/>
    <property type="project" value="UniProtKB-UniRule"/>
</dbReference>
<evidence type="ECO:0000256" key="3">
    <source>
        <dbReference type="ARBA" id="ARBA00012572"/>
    </source>
</evidence>
<name>A0A7W9E888_9CAUL</name>
<evidence type="ECO:0000256" key="7">
    <source>
        <dbReference type="ARBA" id="ARBA00023141"/>
    </source>
</evidence>
<dbReference type="InterPro" id="IPR044643">
    <property type="entry name" value="TrpF_fam"/>
</dbReference>
<reference evidence="11 12" key="1">
    <citation type="submission" date="2020-08" db="EMBL/GenBank/DDBJ databases">
        <title>Genomic Encyclopedia of Type Strains, Phase IV (KMG-IV): sequencing the most valuable type-strain genomes for metagenomic binning, comparative biology and taxonomic classification.</title>
        <authorList>
            <person name="Goeker M."/>
        </authorList>
    </citation>
    <scope>NUCLEOTIDE SEQUENCE [LARGE SCALE GENOMIC DNA]</scope>
    <source>
        <strain evidence="11 12">DSM 24448</strain>
    </source>
</reference>
<feature type="domain" description="N-(5'phosphoribosyl) anthranilate isomerase (PRAI)" evidence="10">
    <location>
        <begin position="4"/>
        <end position="211"/>
    </location>
</feature>
<comment type="caution">
    <text evidence="11">The sequence shown here is derived from an EMBL/GenBank/DDBJ whole genome shotgun (WGS) entry which is preliminary data.</text>
</comment>
<evidence type="ECO:0000259" key="10">
    <source>
        <dbReference type="Pfam" id="PF00697"/>
    </source>
</evidence>
<dbReference type="RefSeq" id="WP_123287997.1">
    <property type="nucleotide sequence ID" value="NZ_JACIJB010000005.1"/>
</dbReference>
<keyword evidence="7 9" id="KW-0057">Aromatic amino acid biosynthesis</keyword>
<comment type="pathway">
    <text evidence="2 9">Amino-acid biosynthesis; L-tryptophan biosynthesis; L-tryptophan from chorismate: step 3/5.</text>
</comment>
<keyword evidence="6 9" id="KW-0822">Tryptophan biosynthesis</keyword>
<dbReference type="PANTHER" id="PTHR42894:SF1">
    <property type="entry name" value="N-(5'-PHOSPHORIBOSYL)ANTHRANILATE ISOMERASE"/>
    <property type="match status" value="1"/>
</dbReference>
<dbReference type="PANTHER" id="PTHR42894">
    <property type="entry name" value="N-(5'-PHOSPHORIBOSYL)ANTHRANILATE ISOMERASE"/>
    <property type="match status" value="1"/>
</dbReference>
<dbReference type="InterPro" id="IPR013785">
    <property type="entry name" value="Aldolase_TIM"/>
</dbReference>
<evidence type="ECO:0000256" key="6">
    <source>
        <dbReference type="ARBA" id="ARBA00022822"/>
    </source>
</evidence>
<gene>
    <name evidence="9" type="primary">trpF</name>
    <name evidence="11" type="ORF">FHS65_001495</name>
</gene>
<evidence type="ECO:0000256" key="4">
    <source>
        <dbReference type="ARBA" id="ARBA00022272"/>
    </source>
</evidence>
<dbReference type="InterPro" id="IPR001240">
    <property type="entry name" value="PRAI_dom"/>
</dbReference>
<dbReference type="Pfam" id="PF00697">
    <property type="entry name" value="PRAI"/>
    <property type="match status" value="1"/>
</dbReference>
<evidence type="ECO:0000313" key="12">
    <source>
        <dbReference type="Proteomes" id="UP000548978"/>
    </source>
</evidence>
<evidence type="ECO:0000256" key="1">
    <source>
        <dbReference type="ARBA" id="ARBA00001164"/>
    </source>
</evidence>
<dbReference type="AlphaFoldDB" id="A0A7W9E888"/>
<comment type="similarity">
    <text evidence="9">Belongs to the TrpF family.</text>
</comment>
<dbReference type="HAMAP" id="MF_00135">
    <property type="entry name" value="PRAI"/>
    <property type="match status" value="1"/>
</dbReference>
<dbReference type="SUPFAM" id="SSF51366">
    <property type="entry name" value="Ribulose-phoshate binding barrel"/>
    <property type="match status" value="1"/>
</dbReference>
<protein>
    <recommendedName>
        <fullName evidence="4 9">N-(5'-phosphoribosyl)anthranilate isomerase</fullName>
        <shortName evidence="9">PRAI</shortName>
        <ecNumber evidence="3 9">5.3.1.24</ecNumber>
    </recommendedName>
</protein>
<dbReference type="EC" id="5.3.1.24" evidence="3 9"/>
<evidence type="ECO:0000256" key="5">
    <source>
        <dbReference type="ARBA" id="ARBA00022605"/>
    </source>
</evidence>
<dbReference type="OrthoDB" id="9796196at2"/>
<dbReference type="InterPro" id="IPR011060">
    <property type="entry name" value="RibuloseP-bd_barrel"/>
</dbReference>
<evidence type="ECO:0000313" key="11">
    <source>
        <dbReference type="EMBL" id="MBB5660744.1"/>
    </source>
</evidence>
<accession>A0A7W9E888</accession>
<keyword evidence="12" id="KW-1185">Reference proteome</keyword>
<organism evidence="11 12">
    <name type="scientific">Brevundimonas halotolerans</name>
    <dbReference type="NCBI Taxonomy" id="69670"/>
    <lineage>
        <taxon>Bacteria</taxon>
        <taxon>Pseudomonadati</taxon>
        <taxon>Pseudomonadota</taxon>
        <taxon>Alphaproteobacteria</taxon>
        <taxon>Caulobacterales</taxon>
        <taxon>Caulobacteraceae</taxon>
        <taxon>Brevundimonas</taxon>
    </lineage>
</organism>
<evidence type="ECO:0000256" key="8">
    <source>
        <dbReference type="ARBA" id="ARBA00023235"/>
    </source>
</evidence>
<dbReference type="Proteomes" id="UP000548978">
    <property type="component" value="Unassembled WGS sequence"/>
</dbReference>
<dbReference type="NCBIfam" id="NF002295">
    <property type="entry name" value="PRK01222.1-1"/>
    <property type="match status" value="1"/>
</dbReference>
<sequence>MTLAKICGLTTPESLTVAVEAGAAFVGLVAFEKSPRHLAPEDARRLLDQTGMVESRRAKVVVVTVDPDDALLDALTRHVAPDFIQLHGHETPERAEAVRARTGAGIIKCLPVSGPDDLKRVTDWAGVADHLMFDARTPADAALPGGMGLSFDWTLLRGVDLPRPWFLAGGLTPDNVTEAVRLSGAPMVDVSSGVERAPGVKEPALIRAFLEAVGTLPGKQSS</sequence>
<comment type="catalytic activity">
    <reaction evidence="1 9">
        <text>N-(5-phospho-beta-D-ribosyl)anthranilate = 1-(2-carboxyphenylamino)-1-deoxy-D-ribulose 5-phosphate</text>
        <dbReference type="Rhea" id="RHEA:21540"/>
        <dbReference type="ChEBI" id="CHEBI:18277"/>
        <dbReference type="ChEBI" id="CHEBI:58613"/>
        <dbReference type="EC" id="5.3.1.24"/>
    </reaction>
</comment>
<evidence type="ECO:0000256" key="2">
    <source>
        <dbReference type="ARBA" id="ARBA00004664"/>
    </source>
</evidence>
<dbReference type="Gene3D" id="3.20.20.70">
    <property type="entry name" value="Aldolase class I"/>
    <property type="match status" value="1"/>
</dbReference>
<proteinExistence type="inferred from homology"/>